<dbReference type="OrthoDB" id="5600252at2759"/>
<sequence length="1098" mass="120438">MSHIKGGGRAPLSEEVEEALTAVLFALREPDTKIQSEHERKREHKRFIKKLKERQDRRALTRKVNQDEGGALETTTSQIQAVTSQLEDNPSSTGNKKVRVELVEAIFGSAGNKGSSKKGGKSSSSKNEYKEGAKKTMVFTLSTRVEDVLKDAKAKLKMKKKPIRCFVVQKKVSVDLVGDLRGIKDGDKVYVTSQEDPTKTTTASSETKPVPSAAADDEEDPLEAVKQAYKQRKRQRRSIRHAPRKVLNELPTFSYHFDKLMPLPPQRANLPAASCRETILEALDTGRVLIVCGATGCGKSTQLPQFLLEGMTAAGLRDSTNIIVSQPRRVAATALAYRVSNEMSSGAPGTKGSEVGYMVRLDRAVSSTSKIVYCTVGILLRMLISPMEAGDDFVEGDTEAVPLSNVSHVVIDEVHERDVNTDFVLTLLRRLLSVNKRIRIILMSATAAAQLFVRYFGDYKPTVIDIPGRSFPVDIKWISECEQFATSSVKGWSPKTDLEADQAKNVSPRATAKIDHSFVKDLISAIVRKQQADGVLVASGGQGARTDGAILVFLPGKAEIEASAKVLYQDPLVGDRSKCNILKLHSTIPRTEQQSVFTPAKGGTVKIVLATNIAETSITIADISHVIDTGRVKESRFNADTRIKELVTVWTSRASAKQRAGRAGRTSAGTCWRLYSEEFCEEFLLPQTSPEILRTPLDELVIQLSLLYENKRDKTKSQHAQVPEGVCPIRFLSNTPEPPSDKSLVEACKHLLEVGALTVVAREPTVLYRLTPLGYHLSRLPMDAKVGKVLLVGCSLGCLENALTVAAVLSNTKSCFPPRWGSVKETEWQSCIQARKSLVENGFGGKSWRGGTVKGDLTATIAVYREWTKKRNDKERAVFCNRNGLDNVALKDMSSLRSQFRDCLKDAGFVGAELDSCNNGANDDALLTSCCLVAGLYPNVATLMRPRKGGPKGGRLLTKDGDVCRPSMGSFQNERVRNVSESGRDAYAVFHAKHRSIGTGGRLGDVFLAEVDFVSRFALLLFGGELSIEKNALIVDGWLKFKVGDKGANNGIVLLQELRSQLDAVLLEHVTATDGRHEVHQNNERLLLVLRQLLTEES</sequence>
<protein>
    <submittedName>
        <fullName evidence="8">ATP-dependent RNA helicase DHX30</fullName>
    </submittedName>
</protein>
<evidence type="ECO:0000259" key="6">
    <source>
        <dbReference type="PROSITE" id="PS51192"/>
    </source>
</evidence>
<dbReference type="CDD" id="cd17917">
    <property type="entry name" value="DEXHc_RHA-like"/>
    <property type="match status" value="1"/>
</dbReference>
<feature type="domain" description="Helicase C-terminal" evidence="7">
    <location>
        <begin position="518"/>
        <end position="708"/>
    </location>
</feature>
<dbReference type="PROSITE" id="PS51194">
    <property type="entry name" value="HELICASE_CTER"/>
    <property type="match status" value="1"/>
</dbReference>
<dbReference type="AlphaFoldDB" id="A0A9N8HXJ7"/>
<dbReference type="InterPro" id="IPR027417">
    <property type="entry name" value="P-loop_NTPase"/>
</dbReference>
<feature type="compositionally biased region" description="Polar residues" evidence="5">
    <location>
        <begin position="192"/>
        <end position="207"/>
    </location>
</feature>
<dbReference type="Gene3D" id="3.40.50.300">
    <property type="entry name" value="P-loop containing nucleotide triphosphate hydrolases"/>
    <property type="match status" value="2"/>
</dbReference>
<evidence type="ECO:0000256" key="3">
    <source>
        <dbReference type="ARBA" id="ARBA00022806"/>
    </source>
</evidence>
<dbReference type="PROSITE" id="PS51192">
    <property type="entry name" value="HELICASE_ATP_BIND_1"/>
    <property type="match status" value="1"/>
</dbReference>
<feature type="region of interest" description="Disordered" evidence="5">
    <location>
        <begin position="52"/>
        <end position="73"/>
    </location>
</feature>
<dbReference type="InterPro" id="IPR001650">
    <property type="entry name" value="Helicase_C-like"/>
</dbReference>
<dbReference type="GO" id="GO:0003723">
    <property type="term" value="F:RNA binding"/>
    <property type="evidence" value="ECO:0007669"/>
    <property type="project" value="TreeGrafter"/>
</dbReference>
<evidence type="ECO:0000313" key="8">
    <source>
        <dbReference type="EMBL" id="CAB9528460.1"/>
    </source>
</evidence>
<dbReference type="GO" id="GO:0004386">
    <property type="term" value="F:helicase activity"/>
    <property type="evidence" value="ECO:0007669"/>
    <property type="project" value="UniProtKB-KW"/>
</dbReference>
<organism evidence="8 9">
    <name type="scientific">Seminavis robusta</name>
    <dbReference type="NCBI Taxonomy" id="568900"/>
    <lineage>
        <taxon>Eukaryota</taxon>
        <taxon>Sar</taxon>
        <taxon>Stramenopiles</taxon>
        <taxon>Ochrophyta</taxon>
        <taxon>Bacillariophyta</taxon>
        <taxon>Bacillariophyceae</taxon>
        <taxon>Bacillariophycidae</taxon>
        <taxon>Naviculales</taxon>
        <taxon>Naviculaceae</taxon>
        <taxon>Seminavis</taxon>
    </lineage>
</organism>
<dbReference type="Pfam" id="PF00270">
    <property type="entry name" value="DEAD"/>
    <property type="match status" value="1"/>
</dbReference>
<dbReference type="PANTHER" id="PTHR18934">
    <property type="entry name" value="ATP-DEPENDENT RNA HELICASE"/>
    <property type="match status" value="1"/>
</dbReference>
<proteinExistence type="predicted"/>
<dbReference type="InterPro" id="IPR007502">
    <property type="entry name" value="Helicase-assoc_dom"/>
</dbReference>
<dbReference type="SMART" id="SM00847">
    <property type="entry name" value="HA2"/>
    <property type="match status" value="1"/>
</dbReference>
<dbReference type="PANTHER" id="PTHR18934:SF119">
    <property type="entry name" value="ATP-DEPENDENT RNA HELICASE A"/>
    <property type="match status" value="1"/>
</dbReference>
<dbReference type="Proteomes" id="UP001153069">
    <property type="component" value="Unassembled WGS sequence"/>
</dbReference>
<evidence type="ECO:0000256" key="2">
    <source>
        <dbReference type="ARBA" id="ARBA00022801"/>
    </source>
</evidence>
<accession>A0A9N8HXJ7</accession>
<evidence type="ECO:0000256" key="4">
    <source>
        <dbReference type="ARBA" id="ARBA00022840"/>
    </source>
</evidence>
<dbReference type="Pfam" id="PF21010">
    <property type="entry name" value="HA2_C"/>
    <property type="match status" value="1"/>
</dbReference>
<keyword evidence="2" id="KW-0378">Hydrolase</keyword>
<keyword evidence="4" id="KW-0067">ATP-binding</keyword>
<feature type="region of interest" description="Disordered" evidence="5">
    <location>
        <begin position="111"/>
        <end position="132"/>
    </location>
</feature>
<keyword evidence="9" id="KW-1185">Reference proteome</keyword>
<dbReference type="PROSITE" id="PS00690">
    <property type="entry name" value="DEAH_ATP_HELICASE"/>
    <property type="match status" value="1"/>
</dbReference>
<dbReference type="Pfam" id="PF00271">
    <property type="entry name" value="Helicase_C"/>
    <property type="match status" value="1"/>
</dbReference>
<reference evidence="8" key="1">
    <citation type="submission" date="2020-06" db="EMBL/GenBank/DDBJ databases">
        <authorList>
            <consortium name="Plant Systems Biology data submission"/>
        </authorList>
    </citation>
    <scope>NUCLEOTIDE SEQUENCE</scope>
    <source>
        <strain evidence="8">D6</strain>
    </source>
</reference>
<gene>
    <name evidence="8" type="ORF">SEMRO_2231_G320050.1</name>
</gene>
<comment type="caution">
    <text evidence="8">The sequence shown here is derived from an EMBL/GenBank/DDBJ whole genome shotgun (WGS) entry which is preliminary data.</text>
</comment>
<evidence type="ECO:0000256" key="5">
    <source>
        <dbReference type="SAM" id="MobiDB-lite"/>
    </source>
</evidence>
<evidence type="ECO:0000259" key="7">
    <source>
        <dbReference type="PROSITE" id="PS51194"/>
    </source>
</evidence>
<dbReference type="SUPFAM" id="SSF52540">
    <property type="entry name" value="P-loop containing nucleoside triphosphate hydrolases"/>
    <property type="match status" value="1"/>
</dbReference>
<feature type="domain" description="Helicase ATP-binding" evidence="6">
    <location>
        <begin position="280"/>
        <end position="465"/>
    </location>
</feature>
<dbReference type="FunFam" id="1.20.120.1080:FF:000097">
    <property type="entry name" value="Uncharacterized protein"/>
    <property type="match status" value="1"/>
</dbReference>
<dbReference type="CDD" id="cd18791">
    <property type="entry name" value="SF2_C_RHA"/>
    <property type="match status" value="1"/>
</dbReference>
<evidence type="ECO:0000256" key="1">
    <source>
        <dbReference type="ARBA" id="ARBA00022741"/>
    </source>
</evidence>
<name>A0A9N8HXJ7_9STRA</name>
<keyword evidence="3 8" id="KW-0347">Helicase</keyword>
<keyword evidence="1" id="KW-0547">Nucleotide-binding</keyword>
<dbReference type="SMART" id="SM00487">
    <property type="entry name" value="DEXDc"/>
    <property type="match status" value="1"/>
</dbReference>
<dbReference type="Gene3D" id="1.20.120.1080">
    <property type="match status" value="1"/>
</dbReference>
<dbReference type="GO" id="GO:0016787">
    <property type="term" value="F:hydrolase activity"/>
    <property type="evidence" value="ECO:0007669"/>
    <property type="project" value="UniProtKB-KW"/>
</dbReference>
<dbReference type="EMBL" id="CAICTM010002229">
    <property type="protein sequence ID" value="CAB9528460.1"/>
    <property type="molecule type" value="Genomic_DNA"/>
</dbReference>
<feature type="region of interest" description="Disordered" evidence="5">
    <location>
        <begin position="192"/>
        <end position="222"/>
    </location>
</feature>
<dbReference type="InterPro" id="IPR014001">
    <property type="entry name" value="Helicase_ATP-bd"/>
</dbReference>
<dbReference type="InterPro" id="IPR002464">
    <property type="entry name" value="DNA/RNA_helicase_DEAH_CS"/>
</dbReference>
<dbReference type="SMART" id="SM00490">
    <property type="entry name" value="HELICc"/>
    <property type="match status" value="1"/>
</dbReference>
<dbReference type="GO" id="GO:0005524">
    <property type="term" value="F:ATP binding"/>
    <property type="evidence" value="ECO:0007669"/>
    <property type="project" value="UniProtKB-KW"/>
</dbReference>
<dbReference type="InterPro" id="IPR011545">
    <property type="entry name" value="DEAD/DEAH_box_helicase_dom"/>
</dbReference>
<evidence type="ECO:0000313" key="9">
    <source>
        <dbReference type="Proteomes" id="UP001153069"/>
    </source>
</evidence>